<feature type="transmembrane region" description="Helical" evidence="1">
    <location>
        <begin position="111"/>
        <end position="131"/>
    </location>
</feature>
<dbReference type="AlphaFoldDB" id="A0A4P6JRZ4"/>
<proteinExistence type="predicted"/>
<dbReference type="RefSeq" id="WP_129889025.1">
    <property type="nucleotide sequence ID" value="NZ_CP035758.1"/>
</dbReference>
<dbReference type="EMBL" id="CP035758">
    <property type="protein sequence ID" value="QBD77972.1"/>
    <property type="molecule type" value="Genomic_DNA"/>
</dbReference>
<keyword evidence="1" id="KW-0812">Transmembrane</keyword>
<evidence type="ECO:0000313" key="3">
    <source>
        <dbReference type="Proteomes" id="UP000290365"/>
    </source>
</evidence>
<dbReference type="KEGG" id="kbs:EPA93_19015"/>
<organism evidence="2 3">
    <name type="scientific">Ktedonosporobacter rubrisoli</name>
    <dbReference type="NCBI Taxonomy" id="2509675"/>
    <lineage>
        <taxon>Bacteria</taxon>
        <taxon>Bacillati</taxon>
        <taxon>Chloroflexota</taxon>
        <taxon>Ktedonobacteria</taxon>
        <taxon>Ktedonobacterales</taxon>
        <taxon>Ktedonosporobacteraceae</taxon>
        <taxon>Ktedonosporobacter</taxon>
    </lineage>
</organism>
<evidence type="ECO:0000256" key="1">
    <source>
        <dbReference type="SAM" id="Phobius"/>
    </source>
</evidence>
<keyword evidence="3" id="KW-1185">Reference proteome</keyword>
<dbReference type="Proteomes" id="UP000290365">
    <property type="component" value="Chromosome"/>
</dbReference>
<protein>
    <submittedName>
        <fullName evidence="2">Uncharacterized protein</fullName>
    </submittedName>
</protein>
<reference evidence="2 3" key="1">
    <citation type="submission" date="2019-01" db="EMBL/GenBank/DDBJ databases">
        <title>Ktedonosporobacter rubrisoli SCAWS-G2.</title>
        <authorList>
            <person name="Huang Y."/>
            <person name="Yan B."/>
        </authorList>
    </citation>
    <scope>NUCLEOTIDE SEQUENCE [LARGE SCALE GENOMIC DNA]</scope>
    <source>
        <strain evidence="2 3">SCAWS-G2</strain>
    </source>
</reference>
<keyword evidence="1" id="KW-0472">Membrane</keyword>
<evidence type="ECO:0000313" key="2">
    <source>
        <dbReference type="EMBL" id="QBD77972.1"/>
    </source>
</evidence>
<name>A0A4P6JRZ4_KTERU</name>
<accession>A0A4P6JRZ4</accession>
<sequence length="218" mass="24683">MDNERILAEQPTLVHVPTVSQAQATASGTPKYAIRPKITLPFIARSARREKARPLSSYTPPVYPAHPASLEKTRVYPVYKASGRPQATPLTFHRLKTLRLPLLKRLSKRSALFKTVLIVGSALGIGCLATYMLIHSLLYVVAIWATLTICCSFTLSRHLRTYYHVGFEKMLTSLRLKAIKRGKANRNWDNGRLLSLKTLNDTTAYLKALRRLRSSRRR</sequence>
<gene>
    <name evidence="2" type="ORF">EPA93_19015</name>
</gene>
<feature type="transmembrane region" description="Helical" evidence="1">
    <location>
        <begin position="137"/>
        <end position="155"/>
    </location>
</feature>
<keyword evidence="1" id="KW-1133">Transmembrane helix</keyword>